<dbReference type="HOGENOM" id="CLU_045518_0_0_1"/>
<dbReference type="STRING" id="5643.A0A060S8J0"/>
<dbReference type="InterPro" id="IPR029903">
    <property type="entry name" value="RmlD-like-bd"/>
</dbReference>
<organism evidence="2 3">
    <name type="scientific">Pycnoporus cinnabarinus</name>
    <name type="common">Cinnabar-red polypore</name>
    <name type="synonym">Trametes cinnabarina</name>
    <dbReference type="NCBI Taxonomy" id="5643"/>
    <lineage>
        <taxon>Eukaryota</taxon>
        <taxon>Fungi</taxon>
        <taxon>Dikarya</taxon>
        <taxon>Basidiomycota</taxon>
        <taxon>Agaricomycotina</taxon>
        <taxon>Agaricomycetes</taxon>
        <taxon>Polyporales</taxon>
        <taxon>Polyporaceae</taxon>
        <taxon>Trametes</taxon>
    </lineage>
</organism>
<dbReference type="OMA" id="THIIADA"/>
<dbReference type="UniPathway" id="UPA00315">
    <property type="reaction ID" value="UER00080"/>
</dbReference>
<evidence type="ECO:0000259" key="1">
    <source>
        <dbReference type="Pfam" id="PF04321"/>
    </source>
</evidence>
<protein>
    <recommendedName>
        <fullName evidence="1">RmlD-like substrate binding domain-containing protein</fullName>
    </recommendedName>
</protein>
<proteinExistence type="predicted"/>
<dbReference type="PANTHER" id="PTHR10491:SF4">
    <property type="entry name" value="METHIONINE ADENOSYLTRANSFERASE 2 SUBUNIT BETA"/>
    <property type="match status" value="1"/>
</dbReference>
<feature type="non-terminal residue" evidence="2">
    <location>
        <position position="1"/>
    </location>
</feature>
<dbReference type="InterPro" id="IPR036291">
    <property type="entry name" value="NAD(P)-bd_dom_sf"/>
</dbReference>
<dbReference type="OrthoDB" id="6235964at2759"/>
<keyword evidence="3" id="KW-1185">Reference proteome</keyword>
<dbReference type="Gene3D" id="3.40.50.720">
    <property type="entry name" value="NAD(P)-binding Rossmann-like Domain"/>
    <property type="match status" value="1"/>
</dbReference>
<feature type="domain" description="RmlD-like substrate binding" evidence="1">
    <location>
        <begin position="61"/>
        <end position="253"/>
    </location>
</feature>
<accession>A0A060S8J0</accession>
<dbReference type="GO" id="GO:0006556">
    <property type="term" value="P:S-adenosylmethionine biosynthetic process"/>
    <property type="evidence" value="ECO:0007669"/>
    <property type="project" value="UniProtKB-UniPathway"/>
</dbReference>
<gene>
    <name evidence="2" type="ORF">BN946_scf184579.g22</name>
</gene>
<dbReference type="Proteomes" id="UP000029665">
    <property type="component" value="Unassembled WGS sequence"/>
</dbReference>
<reference evidence="2" key="1">
    <citation type="submission" date="2014-01" db="EMBL/GenBank/DDBJ databases">
        <title>The genome of the white-rot fungus Pycnoporus cinnabarinus: a basidiomycete model with a versatile arsenal for lignocellulosic biomass breakdown.</title>
        <authorList>
            <person name="Levasseur A."/>
            <person name="Lomascolo A."/>
            <person name="Ruiz-Duenas F.J."/>
            <person name="Uzan E."/>
            <person name="Piumi F."/>
            <person name="Kues U."/>
            <person name="Ram A.F.J."/>
            <person name="Murat C."/>
            <person name="Haon M."/>
            <person name="Benoit I."/>
            <person name="Arfi Y."/>
            <person name="Chevret D."/>
            <person name="Drula E."/>
            <person name="Kwon M.J."/>
            <person name="Gouret P."/>
            <person name="Lesage-Meessen L."/>
            <person name="Lombard V."/>
            <person name="Mariette J."/>
            <person name="Noirot C."/>
            <person name="Park J."/>
            <person name="Patyshakuliyeva A."/>
            <person name="Wieneger R.A.B."/>
            <person name="Wosten H.A.B."/>
            <person name="Martin F."/>
            <person name="Coutinho P.M."/>
            <person name="de Vries R."/>
            <person name="Martinez A.T."/>
            <person name="Klopp C."/>
            <person name="Pontarotti P."/>
            <person name="Henrissat B."/>
            <person name="Record E."/>
        </authorList>
    </citation>
    <scope>NUCLEOTIDE SEQUENCE [LARGE SCALE GENOMIC DNA]</scope>
    <source>
        <strain evidence="2">BRFM137</strain>
    </source>
</reference>
<name>A0A060S8J0_PYCCI</name>
<dbReference type="GO" id="GO:0048270">
    <property type="term" value="F:methionine adenosyltransferase regulator activity"/>
    <property type="evidence" value="ECO:0007669"/>
    <property type="project" value="TreeGrafter"/>
</dbReference>
<dbReference type="Pfam" id="PF04321">
    <property type="entry name" value="RmlD_sub_bind"/>
    <property type="match status" value="1"/>
</dbReference>
<comment type="caution">
    <text evidence="2">The sequence shown here is derived from an EMBL/GenBank/DDBJ whole genome shotgun (WGS) entry which is preliminary data.</text>
</comment>
<dbReference type="SUPFAM" id="SSF51735">
    <property type="entry name" value="NAD(P)-binding Rossmann-fold domains"/>
    <property type="match status" value="1"/>
</dbReference>
<evidence type="ECO:0000313" key="2">
    <source>
        <dbReference type="EMBL" id="CDO70566.1"/>
    </source>
</evidence>
<dbReference type="PANTHER" id="PTHR10491">
    <property type="entry name" value="DTDP-4-DEHYDRORHAMNOSE REDUCTASE"/>
    <property type="match status" value="1"/>
</dbReference>
<dbReference type="AlphaFoldDB" id="A0A060S8J0"/>
<dbReference type="InterPro" id="IPR005913">
    <property type="entry name" value="dTDP_dehydrorham_reduct"/>
</dbReference>
<dbReference type="GO" id="GO:0048269">
    <property type="term" value="C:methionine adenosyltransferase complex"/>
    <property type="evidence" value="ECO:0007669"/>
    <property type="project" value="TreeGrafter"/>
</dbReference>
<dbReference type="EMBL" id="CCBP010000085">
    <property type="protein sequence ID" value="CDO70566.1"/>
    <property type="molecule type" value="Genomic_DNA"/>
</dbReference>
<evidence type="ECO:0000313" key="3">
    <source>
        <dbReference type="Proteomes" id="UP000029665"/>
    </source>
</evidence>
<sequence length="277" mass="30599">MRVIVTGASGVLGTAVYAAYKSAGHDVLGLAYAHPRDGLKQLDLTDAAATEHVFSEFKPDLNVSVPENLAKLSKALKFKLVYISTDYVFDGTSPPYTPSSPTNPLNLYGQTKRDGELAVLGVSGSQSIVLRVPVLYGPAPKNSDSAVNILLDVVTDQSGKQYRMDHYATRYPTNILDIADFLVRLTSLPPSRVIPPILHYSAGEPFTKYEMCLVFARILGLPHTHIIADAEPPKDGTPRPRDCQLYTHETEDLMEGYGGLGWTPFEEWWTEYLRKKQ</sequence>
<dbReference type="CDD" id="cd05254">
    <property type="entry name" value="dTDP_HR_like_SDR_e"/>
    <property type="match status" value="1"/>
</dbReference>